<reference evidence="2 3" key="1">
    <citation type="submission" date="2019-05" db="EMBL/GenBank/DDBJ databases">
        <authorList>
            <person name="Zhang J.-Y."/>
            <person name="Feg X."/>
            <person name="Du Z.-J."/>
        </authorList>
    </citation>
    <scope>NUCLEOTIDE SEQUENCE [LARGE SCALE GENOMIC DNA]</scope>
    <source>
        <strain evidence="2 3">RZ26</strain>
    </source>
</reference>
<evidence type="ECO:0000313" key="3">
    <source>
        <dbReference type="Proteomes" id="UP000310314"/>
    </source>
</evidence>
<name>A0A5S3PDS4_9FLAO</name>
<keyword evidence="1" id="KW-0472">Membrane</keyword>
<accession>A0A5S3PDS4</accession>
<dbReference type="OrthoDB" id="762068at2"/>
<keyword evidence="3" id="KW-1185">Reference proteome</keyword>
<protein>
    <submittedName>
        <fullName evidence="2">Uncharacterized protein</fullName>
    </submittedName>
</protein>
<comment type="caution">
    <text evidence="2">The sequence shown here is derived from an EMBL/GenBank/DDBJ whole genome shotgun (WGS) entry which is preliminary data.</text>
</comment>
<sequence length="180" mass="20606">MSLIKIEMDLARHCALCDYQVVDLKDGTTCRLTNKKPVFDRTCPKIELNEKFEQKIKKINIEFENVKRTKTDTYGHVLIYTVISLAVIFAGYYLGKYAWDGGVISTAPLIVIAVGLVVLVFAFGPLNKFRNDFSITKGNKDKLDEVLDLYNINYEIELKYGKEIHGTKQVQAELKINKRH</sequence>
<organism evidence="2 3">
    <name type="scientific">Maribacter algarum</name>
    <name type="common">ex Zhang et al. 2020</name>
    <dbReference type="NCBI Taxonomy" id="2578118"/>
    <lineage>
        <taxon>Bacteria</taxon>
        <taxon>Pseudomonadati</taxon>
        <taxon>Bacteroidota</taxon>
        <taxon>Flavobacteriia</taxon>
        <taxon>Flavobacteriales</taxon>
        <taxon>Flavobacteriaceae</taxon>
        <taxon>Maribacter</taxon>
    </lineage>
</organism>
<feature type="transmembrane region" description="Helical" evidence="1">
    <location>
        <begin position="77"/>
        <end position="95"/>
    </location>
</feature>
<keyword evidence="1" id="KW-1133">Transmembrane helix</keyword>
<dbReference type="Proteomes" id="UP000310314">
    <property type="component" value="Unassembled WGS sequence"/>
</dbReference>
<evidence type="ECO:0000313" key="2">
    <source>
        <dbReference type="EMBL" id="TMM52122.1"/>
    </source>
</evidence>
<gene>
    <name evidence="2" type="ORF">FEE95_20765</name>
</gene>
<dbReference type="AlphaFoldDB" id="A0A5S3PDS4"/>
<evidence type="ECO:0000256" key="1">
    <source>
        <dbReference type="SAM" id="Phobius"/>
    </source>
</evidence>
<keyword evidence="1" id="KW-0812">Transmembrane</keyword>
<feature type="transmembrane region" description="Helical" evidence="1">
    <location>
        <begin position="101"/>
        <end position="123"/>
    </location>
</feature>
<dbReference type="EMBL" id="VATY01000006">
    <property type="protein sequence ID" value="TMM52122.1"/>
    <property type="molecule type" value="Genomic_DNA"/>
</dbReference>
<proteinExistence type="predicted"/>